<proteinExistence type="predicted"/>
<comment type="caution">
    <text evidence="3">The sequence shown here is derived from an EMBL/GenBank/DDBJ whole genome shotgun (WGS) entry which is preliminary data.</text>
</comment>
<evidence type="ECO:0000313" key="2">
    <source>
        <dbReference type="EMBL" id="CAF1348490.1"/>
    </source>
</evidence>
<gene>
    <name evidence="4" type="ORF">FNK824_LOCUS10439</name>
    <name evidence="3" type="ORF">OTI717_LOCUS10024</name>
    <name evidence="1" type="ORF">RFH988_LOCUS26505</name>
    <name evidence="2" type="ORF">SEV965_LOCUS28733</name>
</gene>
<evidence type="ECO:0000313" key="1">
    <source>
        <dbReference type="EMBL" id="CAF1237731.1"/>
    </source>
</evidence>
<organism evidence="3 5">
    <name type="scientific">Rotaria sordida</name>
    <dbReference type="NCBI Taxonomy" id="392033"/>
    <lineage>
        <taxon>Eukaryota</taxon>
        <taxon>Metazoa</taxon>
        <taxon>Spiralia</taxon>
        <taxon>Gnathifera</taxon>
        <taxon>Rotifera</taxon>
        <taxon>Eurotatoria</taxon>
        <taxon>Bdelloidea</taxon>
        <taxon>Philodinida</taxon>
        <taxon>Philodinidae</taxon>
        <taxon>Rotaria</taxon>
    </lineage>
</organism>
<dbReference type="EMBL" id="CAJNOU010002773">
    <property type="protein sequence ID" value="CAF1348490.1"/>
    <property type="molecule type" value="Genomic_DNA"/>
</dbReference>
<dbReference type="Proteomes" id="UP000663823">
    <property type="component" value="Unassembled WGS sequence"/>
</dbReference>
<evidence type="ECO:0000313" key="5">
    <source>
        <dbReference type="Proteomes" id="UP000663823"/>
    </source>
</evidence>
<dbReference type="EMBL" id="CAJNOO010002118">
    <property type="protein sequence ID" value="CAF1237731.1"/>
    <property type="molecule type" value="Genomic_DNA"/>
</dbReference>
<dbReference type="Proteomes" id="UP000663889">
    <property type="component" value="Unassembled WGS sequence"/>
</dbReference>
<dbReference type="EMBL" id="CAJOAX010000881">
    <property type="protein sequence ID" value="CAF3662511.1"/>
    <property type="molecule type" value="Genomic_DNA"/>
</dbReference>
<name>A0A818RSW2_9BILA</name>
<dbReference type="Proteomes" id="UP000663874">
    <property type="component" value="Unassembled WGS sequence"/>
</dbReference>
<evidence type="ECO:0000313" key="4">
    <source>
        <dbReference type="EMBL" id="CAF3720539.1"/>
    </source>
</evidence>
<dbReference type="EMBL" id="CAJOBE010001166">
    <property type="protein sequence ID" value="CAF3720539.1"/>
    <property type="molecule type" value="Genomic_DNA"/>
</dbReference>
<evidence type="ECO:0000313" key="3">
    <source>
        <dbReference type="EMBL" id="CAF3662511.1"/>
    </source>
</evidence>
<dbReference type="Proteomes" id="UP000663882">
    <property type="component" value="Unassembled WGS sequence"/>
</dbReference>
<reference evidence="3" key="1">
    <citation type="submission" date="2021-02" db="EMBL/GenBank/DDBJ databases">
        <authorList>
            <person name="Nowell W R."/>
        </authorList>
    </citation>
    <scope>NUCLEOTIDE SEQUENCE</scope>
</reference>
<accession>A0A818RSW2</accession>
<dbReference type="AlphaFoldDB" id="A0A818RSW2"/>
<sequence length="264" mass="29913">MNNSKNLTLKQSSAIIPMSDFITLVDNLDSSPTTNSAATIKKKAQSNWTPAMKKIITTNALKKKQFEKQVEKPYISADKNVQNTTKFEEEQTTTITGTSPFCASTITIEHPIVSSKEIITTASKMNYFEPISPVPSTDSSISILSIHNPILALPKIKHKSNVNSNSTNKEIDAKEKIGILNEKRVREDTQLPNKKLRFLHDQNLLDDESYNKLVYQMINNHPSSSNQQGLERTRRLRLASYFLNWHITHAFESASKEFQQLFSK</sequence>
<protein>
    <submittedName>
        <fullName evidence="3">Uncharacterized protein</fullName>
    </submittedName>
</protein>